<comment type="similarity">
    <text evidence="1 4">Belongs to the glycosyl hydrolase 43 family.</text>
</comment>
<dbReference type="Proteomes" id="UP000639772">
    <property type="component" value="Chromosome 13"/>
</dbReference>
<proteinExistence type="inferred from homology"/>
<comment type="caution">
    <text evidence="7">The sequence shown here is derived from an EMBL/GenBank/DDBJ whole genome shotgun (WGS) entry which is preliminary data.</text>
</comment>
<dbReference type="CDD" id="cd18825">
    <property type="entry name" value="GH43_CtGH43-like"/>
    <property type="match status" value="1"/>
</dbReference>
<dbReference type="Pfam" id="PF04616">
    <property type="entry name" value="Glyco_hydro_43"/>
    <property type="match status" value="1"/>
</dbReference>
<keyword evidence="6" id="KW-0472">Membrane</keyword>
<evidence type="ECO:0000256" key="4">
    <source>
        <dbReference type="RuleBase" id="RU361187"/>
    </source>
</evidence>
<dbReference type="OrthoDB" id="9970295at2759"/>
<feature type="transmembrane region" description="Helical" evidence="6">
    <location>
        <begin position="20"/>
        <end position="37"/>
    </location>
</feature>
<dbReference type="GO" id="GO:0005975">
    <property type="term" value="P:carbohydrate metabolic process"/>
    <property type="evidence" value="ECO:0007669"/>
    <property type="project" value="InterPro"/>
</dbReference>
<reference evidence="7 8" key="1">
    <citation type="journal article" date="2020" name="Nat. Food">
        <title>A phased Vanilla planifolia genome enables genetic improvement of flavour and production.</title>
        <authorList>
            <person name="Hasing T."/>
            <person name="Tang H."/>
            <person name="Brym M."/>
            <person name="Khazi F."/>
            <person name="Huang T."/>
            <person name="Chambers A.H."/>
        </authorList>
    </citation>
    <scope>NUCLEOTIDE SEQUENCE [LARGE SCALE GENOMIC DNA]</scope>
    <source>
        <tissue evidence="7">Leaf</tissue>
    </source>
</reference>
<gene>
    <name evidence="7" type="ORF">HPP92_024591</name>
</gene>
<organism evidence="7 8">
    <name type="scientific">Vanilla planifolia</name>
    <name type="common">Vanilla</name>
    <dbReference type="NCBI Taxonomy" id="51239"/>
    <lineage>
        <taxon>Eukaryota</taxon>
        <taxon>Viridiplantae</taxon>
        <taxon>Streptophyta</taxon>
        <taxon>Embryophyta</taxon>
        <taxon>Tracheophyta</taxon>
        <taxon>Spermatophyta</taxon>
        <taxon>Magnoliopsida</taxon>
        <taxon>Liliopsida</taxon>
        <taxon>Asparagales</taxon>
        <taxon>Orchidaceae</taxon>
        <taxon>Vanilloideae</taxon>
        <taxon>Vanilleae</taxon>
        <taxon>Vanilla</taxon>
    </lineage>
</organism>
<dbReference type="EMBL" id="JADCNM010000013">
    <property type="protein sequence ID" value="KAG0456803.1"/>
    <property type="molecule type" value="Genomic_DNA"/>
</dbReference>
<dbReference type="GO" id="GO:0004553">
    <property type="term" value="F:hydrolase activity, hydrolyzing O-glycosyl compounds"/>
    <property type="evidence" value="ECO:0007669"/>
    <property type="project" value="InterPro"/>
</dbReference>
<dbReference type="PROSITE" id="PS51257">
    <property type="entry name" value="PROKAR_LIPOPROTEIN"/>
    <property type="match status" value="1"/>
</dbReference>
<protein>
    <submittedName>
        <fullName evidence="7">Uncharacterized protein</fullName>
    </submittedName>
</protein>
<sequence length="460" mass="52934">MDMARSLSFLTGSRCSVSFIFWSLVGCFLMIHFISHAREKDGQSRFRLSNRIITQLFEEIEEENFHLPPPRGRRNPRAFRRKGPRKPPSVIDEFLDESSELRSYFFPDWKSAFGPTREANDSMYFHPGRLWLDMDGNPIQAHGGGILFDERSETYYWYGEKKDGPTYHSHPKGAARVDIIGVSCYSSKDLWSWKNEGVVLPAEETNSTHDLHRSNVLERPKVVYNDQSSKYIMWMHIDDANYTKASVGVAVSDSPIGPFQYLYSKRPHDHDSRDMTVFKDDDGKAYLIYSSEDNSALHISPLTEDYLDVTGNMRRVLIGQHREAPALFKHEGTYYMVTSGCTGWAPNRAMAHAAESIMGPWETIGNPCVGGNKVFQATTFFAQSTFIVPLPLHIGSFIFMADRWNPSDLRDSRYVWLPLTVGGVADEPLEYNFGFPVWSRVSIFWHRRWRIPDGWRSTRH</sequence>
<dbReference type="InterPro" id="IPR023296">
    <property type="entry name" value="Glyco_hydro_beta-prop_sf"/>
</dbReference>
<accession>A0A835UD30</accession>
<keyword evidence="6" id="KW-0812">Transmembrane</keyword>
<evidence type="ECO:0000256" key="3">
    <source>
        <dbReference type="ARBA" id="ARBA00023295"/>
    </source>
</evidence>
<dbReference type="PANTHER" id="PTHR22925">
    <property type="entry name" value="GLYCOSYL HYDROLASE 43 FAMILY MEMBER"/>
    <property type="match status" value="1"/>
</dbReference>
<evidence type="ECO:0000256" key="5">
    <source>
        <dbReference type="SAM" id="MobiDB-lite"/>
    </source>
</evidence>
<feature type="compositionally biased region" description="Basic residues" evidence="5">
    <location>
        <begin position="71"/>
        <end position="85"/>
    </location>
</feature>
<keyword evidence="6" id="KW-1133">Transmembrane helix</keyword>
<keyword evidence="3 4" id="KW-0326">Glycosidase</keyword>
<feature type="region of interest" description="Disordered" evidence="5">
    <location>
        <begin position="67"/>
        <end position="87"/>
    </location>
</feature>
<dbReference type="Gene3D" id="2.115.10.20">
    <property type="entry name" value="Glycosyl hydrolase domain, family 43"/>
    <property type="match status" value="1"/>
</dbReference>
<evidence type="ECO:0000313" key="8">
    <source>
        <dbReference type="Proteomes" id="UP000639772"/>
    </source>
</evidence>
<evidence type="ECO:0000256" key="1">
    <source>
        <dbReference type="ARBA" id="ARBA00009865"/>
    </source>
</evidence>
<dbReference type="AlphaFoldDB" id="A0A835UD30"/>
<name>A0A835UD30_VANPL</name>
<evidence type="ECO:0000313" key="7">
    <source>
        <dbReference type="EMBL" id="KAG0456803.1"/>
    </source>
</evidence>
<evidence type="ECO:0000256" key="6">
    <source>
        <dbReference type="SAM" id="Phobius"/>
    </source>
</evidence>
<keyword evidence="2 4" id="KW-0378">Hydrolase</keyword>
<dbReference type="PANTHER" id="PTHR22925:SF3">
    <property type="entry name" value="GLYCOSYL HYDROLASE FAMILY PROTEIN 43"/>
    <property type="match status" value="1"/>
</dbReference>
<dbReference type="SUPFAM" id="SSF75005">
    <property type="entry name" value="Arabinanase/levansucrase/invertase"/>
    <property type="match status" value="1"/>
</dbReference>
<dbReference type="InterPro" id="IPR006710">
    <property type="entry name" value="Glyco_hydro_43"/>
</dbReference>
<evidence type="ECO:0000256" key="2">
    <source>
        <dbReference type="ARBA" id="ARBA00022801"/>
    </source>
</evidence>